<keyword evidence="2" id="KW-1185">Reference proteome</keyword>
<evidence type="ECO:0000313" key="2">
    <source>
        <dbReference type="Proteomes" id="UP001380953"/>
    </source>
</evidence>
<reference evidence="1" key="1">
    <citation type="submission" date="2024-03" db="EMBL/GenBank/DDBJ databases">
        <title>Whole genome sequecning of epiphytes from Marcgravia umbellata leaves.</title>
        <authorList>
            <person name="Kumar G."/>
            <person name="Savka M.A."/>
        </authorList>
    </citation>
    <scope>NUCLEOTIDE SEQUENCE</scope>
    <source>
        <strain evidence="1">RIT_BL5</strain>
    </source>
</reference>
<protein>
    <submittedName>
        <fullName evidence="1">TetR/AcrR family transcriptional regulator</fullName>
    </submittedName>
</protein>
<accession>A0ACC6PG13</accession>
<dbReference type="EMBL" id="JBBKAR010000046">
    <property type="protein sequence ID" value="MEJ8305852.1"/>
    <property type="molecule type" value="Genomic_DNA"/>
</dbReference>
<dbReference type="Proteomes" id="UP001380953">
    <property type="component" value="Unassembled WGS sequence"/>
</dbReference>
<organism evidence="1 2">
    <name type="scientific">Saccharibacillus sacchari</name>
    <dbReference type="NCBI Taxonomy" id="456493"/>
    <lineage>
        <taxon>Bacteria</taxon>
        <taxon>Bacillati</taxon>
        <taxon>Bacillota</taxon>
        <taxon>Bacilli</taxon>
        <taxon>Bacillales</taxon>
        <taxon>Paenibacillaceae</taxon>
        <taxon>Saccharibacillus</taxon>
    </lineage>
</organism>
<sequence length="209" mass="23797">MNKQSLRDMKKEETWHVLARTSFELALEKGLDGFTIEDVVQRAHYSRRTFANHFSCKEEAVAMAVVSLSSVNGEEQRENVLKEVDSIPESSPVEALQHWLRMNFTANLLRKLRELVTLSKSYPTLEPYVLNVLHRLQDAAHIELKRVCGERYPQGYPHLLAGAVFGAVLSILEGEIKVRLPGEESREEADAITFDAFLEMTFGYLKNGF</sequence>
<name>A0ACC6PG13_9BACL</name>
<gene>
    <name evidence="1" type="ORF">WKI47_18230</name>
</gene>
<comment type="caution">
    <text evidence="1">The sequence shown here is derived from an EMBL/GenBank/DDBJ whole genome shotgun (WGS) entry which is preliminary data.</text>
</comment>
<proteinExistence type="predicted"/>
<evidence type="ECO:0000313" key="1">
    <source>
        <dbReference type="EMBL" id="MEJ8305852.1"/>
    </source>
</evidence>